<evidence type="ECO:0000313" key="3">
    <source>
        <dbReference type="Proteomes" id="UP001576780"/>
    </source>
</evidence>
<proteinExistence type="predicted"/>
<feature type="region of interest" description="Disordered" evidence="1">
    <location>
        <begin position="59"/>
        <end position="81"/>
    </location>
</feature>
<organism evidence="2 3">
    <name type="scientific">Floridaenema evergladense BLCC-F167</name>
    <dbReference type="NCBI Taxonomy" id="3153639"/>
    <lineage>
        <taxon>Bacteria</taxon>
        <taxon>Bacillati</taxon>
        <taxon>Cyanobacteriota</taxon>
        <taxon>Cyanophyceae</taxon>
        <taxon>Oscillatoriophycideae</taxon>
        <taxon>Aerosakkonematales</taxon>
        <taxon>Aerosakkonemataceae</taxon>
        <taxon>Floridanema</taxon>
        <taxon>Floridanema evergladense</taxon>
    </lineage>
</organism>
<accession>A0ABV4WNY4</accession>
<feature type="compositionally biased region" description="Basic and acidic residues" evidence="1">
    <location>
        <begin position="59"/>
        <end position="72"/>
    </location>
</feature>
<dbReference type="EMBL" id="JBHFNT010000150">
    <property type="protein sequence ID" value="MFB2836431.1"/>
    <property type="molecule type" value="Genomic_DNA"/>
</dbReference>
<feature type="region of interest" description="Disordered" evidence="1">
    <location>
        <begin position="180"/>
        <end position="266"/>
    </location>
</feature>
<keyword evidence="3" id="KW-1185">Reference proteome</keyword>
<protein>
    <submittedName>
        <fullName evidence="2">Uncharacterized protein</fullName>
    </submittedName>
</protein>
<dbReference type="Proteomes" id="UP001576780">
    <property type="component" value="Unassembled WGS sequence"/>
</dbReference>
<comment type="caution">
    <text evidence="2">The sequence shown here is derived from an EMBL/GenBank/DDBJ whole genome shotgun (WGS) entry which is preliminary data.</text>
</comment>
<sequence length="266" mass="30515">MTSRAKDIISTFHKLSLLQTKILEKIMNLDEKEIESILSNNVDFRIQLEPKIYKELESKTHKELEPVPEKKLTPSNRIKNSQQELTQEKLEEISNTLNLISDKTEGDKYLQEVCPDRKSLKILAEYLDADRRENSVIKLRQAIVEATIGIRLRSSAIQGRKIEIPKPKESEKEVKIAPIKEDLSSENLEEETLKKTSESQVEQMLEEAPESKESEKEGKIDLINEDSISEKLEEETLRKKPESQVEQMLEEVAEGNDGQSTLNTNS</sequence>
<reference evidence="2 3" key="1">
    <citation type="submission" date="2024-09" db="EMBL/GenBank/DDBJ databases">
        <title>Floridaenema gen nov. (Aerosakkonemataceae, Aerosakkonematales ord. nov., Cyanobacteria) from benthic tropical and subtropical fresh waters, with the description of four new species.</title>
        <authorList>
            <person name="Moretto J.A."/>
            <person name="Berthold D.E."/>
            <person name="Lefler F.W."/>
            <person name="Huang I.-S."/>
            <person name="Laughinghouse H. IV."/>
        </authorList>
    </citation>
    <scope>NUCLEOTIDE SEQUENCE [LARGE SCALE GENOMIC DNA]</scope>
    <source>
        <strain evidence="2 3">BLCC-F167</strain>
    </source>
</reference>
<evidence type="ECO:0000313" key="2">
    <source>
        <dbReference type="EMBL" id="MFB2836431.1"/>
    </source>
</evidence>
<gene>
    <name evidence="2" type="ORF">ACE1CA_18015</name>
</gene>
<feature type="compositionally biased region" description="Basic and acidic residues" evidence="1">
    <location>
        <begin position="209"/>
        <end position="243"/>
    </location>
</feature>
<evidence type="ECO:0000256" key="1">
    <source>
        <dbReference type="SAM" id="MobiDB-lite"/>
    </source>
</evidence>
<feature type="compositionally biased region" description="Polar residues" evidence="1">
    <location>
        <begin position="257"/>
        <end position="266"/>
    </location>
</feature>
<name>A0ABV4WNY4_9CYAN</name>
<dbReference type="RefSeq" id="WP_413278815.1">
    <property type="nucleotide sequence ID" value="NZ_JBHFNT010000150.1"/>
</dbReference>